<dbReference type="EMBL" id="BNEA01000001">
    <property type="protein sequence ID" value="GHI51049.1"/>
    <property type="molecule type" value="Genomic_DNA"/>
</dbReference>
<gene>
    <name evidence="2" type="ORF">Srubr_08950</name>
</gene>
<feature type="region of interest" description="Disordered" evidence="1">
    <location>
        <begin position="35"/>
        <end position="65"/>
    </location>
</feature>
<sequence>MGSKGRGIRTGRLPEPARTGVRALLDAASARDLRPDRRRAVQVGGRPLPEAVTARAAEDAGPSDS</sequence>
<evidence type="ECO:0000313" key="3">
    <source>
        <dbReference type="Proteomes" id="UP000646738"/>
    </source>
</evidence>
<protein>
    <submittedName>
        <fullName evidence="2">Uncharacterized protein</fullName>
    </submittedName>
</protein>
<reference evidence="3" key="1">
    <citation type="submission" date="2023-07" db="EMBL/GenBank/DDBJ databases">
        <title>Whole genome shotgun sequence of Streptomyces achromogenes subsp. rubradiris NBRC 14000.</title>
        <authorList>
            <person name="Komaki H."/>
            <person name="Tamura T."/>
        </authorList>
    </citation>
    <scope>NUCLEOTIDE SEQUENCE [LARGE SCALE GENOMIC DNA]</scope>
    <source>
        <strain evidence="3">NBRC 14000</strain>
    </source>
</reference>
<feature type="region of interest" description="Disordered" evidence="1">
    <location>
        <begin position="1"/>
        <end position="20"/>
    </location>
</feature>
<name>A0ABQ3R5C7_STRRR</name>
<evidence type="ECO:0000256" key="1">
    <source>
        <dbReference type="SAM" id="MobiDB-lite"/>
    </source>
</evidence>
<organism evidence="2 3">
    <name type="scientific">Streptomyces rubradiris</name>
    <name type="common">Streptomyces achromogenes subsp. rubradiris</name>
    <dbReference type="NCBI Taxonomy" id="285531"/>
    <lineage>
        <taxon>Bacteria</taxon>
        <taxon>Bacillati</taxon>
        <taxon>Actinomycetota</taxon>
        <taxon>Actinomycetes</taxon>
        <taxon>Kitasatosporales</taxon>
        <taxon>Streptomycetaceae</taxon>
        <taxon>Streptomyces</taxon>
    </lineage>
</organism>
<accession>A0ABQ3R5C7</accession>
<keyword evidence="3" id="KW-1185">Reference proteome</keyword>
<evidence type="ECO:0000313" key="2">
    <source>
        <dbReference type="EMBL" id="GHI51049.1"/>
    </source>
</evidence>
<comment type="caution">
    <text evidence="2">The sequence shown here is derived from an EMBL/GenBank/DDBJ whole genome shotgun (WGS) entry which is preliminary data.</text>
</comment>
<proteinExistence type="predicted"/>
<dbReference type="Proteomes" id="UP000646738">
    <property type="component" value="Unassembled WGS sequence"/>
</dbReference>